<dbReference type="Pfam" id="PF12680">
    <property type="entry name" value="SnoaL_2"/>
    <property type="match status" value="1"/>
</dbReference>
<dbReference type="Proteomes" id="UP001361239">
    <property type="component" value="Unassembled WGS sequence"/>
</dbReference>
<name>A0ABU8RQD6_9SPHN</name>
<comment type="caution">
    <text evidence="2">The sequence shown here is derived from an EMBL/GenBank/DDBJ whole genome shotgun (WGS) entry which is preliminary data.</text>
</comment>
<dbReference type="EMBL" id="JBBHJZ010000001">
    <property type="protein sequence ID" value="MEJ5975022.1"/>
    <property type="molecule type" value="Genomic_DNA"/>
</dbReference>
<dbReference type="Gene3D" id="3.10.450.50">
    <property type="match status" value="1"/>
</dbReference>
<accession>A0ABU8RQD6</accession>
<organism evidence="2 3">
    <name type="scientific">Novosphingobium anseongense</name>
    <dbReference type="NCBI Taxonomy" id="3133436"/>
    <lineage>
        <taxon>Bacteria</taxon>
        <taxon>Pseudomonadati</taxon>
        <taxon>Pseudomonadota</taxon>
        <taxon>Alphaproteobacteria</taxon>
        <taxon>Sphingomonadales</taxon>
        <taxon>Sphingomonadaceae</taxon>
        <taxon>Novosphingobium</taxon>
    </lineage>
</organism>
<sequence>MSEADKQIALDFLQAMSDGDAEGMARCTTEDAETFTKGFGQVSGWRNRETMLATVAAFRQVVPTGFRPTVHSLTAEGDRVVLEFEGDAVLSNGEPYCNQYVFIFTFRDGKIRQLNEYFCTVLADRTIMPLLAQMGEELAHGN</sequence>
<dbReference type="InterPro" id="IPR037401">
    <property type="entry name" value="SnoaL-like"/>
</dbReference>
<evidence type="ECO:0000259" key="1">
    <source>
        <dbReference type="Pfam" id="PF12680"/>
    </source>
</evidence>
<protein>
    <submittedName>
        <fullName evidence="2">Nuclear transport factor 2 family protein</fullName>
    </submittedName>
</protein>
<dbReference type="RefSeq" id="WP_339584998.1">
    <property type="nucleotide sequence ID" value="NZ_JBBHJZ010000001.1"/>
</dbReference>
<evidence type="ECO:0000313" key="2">
    <source>
        <dbReference type="EMBL" id="MEJ5975022.1"/>
    </source>
</evidence>
<keyword evidence="3" id="KW-1185">Reference proteome</keyword>
<feature type="domain" description="SnoaL-like" evidence="1">
    <location>
        <begin position="11"/>
        <end position="112"/>
    </location>
</feature>
<evidence type="ECO:0000313" key="3">
    <source>
        <dbReference type="Proteomes" id="UP001361239"/>
    </source>
</evidence>
<proteinExistence type="predicted"/>
<dbReference type="SUPFAM" id="SSF54427">
    <property type="entry name" value="NTF2-like"/>
    <property type="match status" value="1"/>
</dbReference>
<gene>
    <name evidence="2" type="ORF">WG901_00115</name>
</gene>
<reference evidence="2 3" key="1">
    <citation type="submission" date="2024-03" db="EMBL/GenBank/DDBJ databases">
        <authorList>
            <person name="Jo J.-H."/>
        </authorList>
    </citation>
    <scope>NUCLEOTIDE SEQUENCE [LARGE SCALE GENOMIC DNA]</scope>
    <source>
        <strain evidence="2 3">PS1R-30</strain>
    </source>
</reference>
<dbReference type="InterPro" id="IPR032710">
    <property type="entry name" value="NTF2-like_dom_sf"/>
</dbReference>